<evidence type="ECO:0000313" key="4">
    <source>
        <dbReference type="Proteomes" id="UP000824025"/>
    </source>
</evidence>
<dbReference type="Gene3D" id="3.60.21.10">
    <property type="match status" value="1"/>
</dbReference>
<comment type="caution">
    <text evidence="3">The sequence shown here is derived from an EMBL/GenBank/DDBJ whole genome shotgun (WGS) entry which is preliminary data.</text>
</comment>
<dbReference type="CDD" id="cd00840">
    <property type="entry name" value="MPP_Mre11_N"/>
    <property type="match status" value="1"/>
</dbReference>
<dbReference type="PANTHER" id="PTHR30337">
    <property type="entry name" value="COMPONENT OF ATP-DEPENDENT DSDNA EXONUCLEASE"/>
    <property type="match status" value="1"/>
</dbReference>
<keyword evidence="3" id="KW-0540">Nuclease</keyword>
<name>A0A9D2D6D1_9FIRM</name>
<gene>
    <name evidence="3" type="ORF">H9726_02775</name>
</gene>
<dbReference type="Pfam" id="PF00149">
    <property type="entry name" value="Metallophos"/>
    <property type="match status" value="1"/>
</dbReference>
<feature type="domain" description="Calcineurin-like phosphoesterase" evidence="2">
    <location>
        <begin position="1"/>
        <end position="183"/>
    </location>
</feature>
<dbReference type="GO" id="GO:0004527">
    <property type="term" value="F:exonuclease activity"/>
    <property type="evidence" value="ECO:0007669"/>
    <property type="project" value="UniProtKB-KW"/>
</dbReference>
<reference evidence="3" key="1">
    <citation type="journal article" date="2021" name="PeerJ">
        <title>Extensive microbial diversity within the chicken gut microbiome revealed by metagenomics and culture.</title>
        <authorList>
            <person name="Gilroy R."/>
            <person name="Ravi A."/>
            <person name="Getino M."/>
            <person name="Pursley I."/>
            <person name="Horton D.L."/>
            <person name="Alikhan N.F."/>
            <person name="Baker D."/>
            <person name="Gharbi K."/>
            <person name="Hall N."/>
            <person name="Watson M."/>
            <person name="Adriaenssens E.M."/>
            <person name="Foster-Nyarko E."/>
            <person name="Jarju S."/>
            <person name="Secka A."/>
            <person name="Antonio M."/>
            <person name="Oren A."/>
            <person name="Chaudhuri R.R."/>
            <person name="La Ragione R."/>
            <person name="Hildebrand F."/>
            <person name="Pallen M.J."/>
        </authorList>
    </citation>
    <scope>NUCLEOTIDE SEQUENCE</scope>
    <source>
        <strain evidence="3">CHK192-19661</strain>
    </source>
</reference>
<protein>
    <submittedName>
        <fullName evidence="3">DNA repair exonuclease</fullName>
    </submittedName>
</protein>
<evidence type="ECO:0000256" key="1">
    <source>
        <dbReference type="ARBA" id="ARBA00022801"/>
    </source>
</evidence>
<dbReference type="InterPro" id="IPR041796">
    <property type="entry name" value="Mre11_N"/>
</dbReference>
<keyword evidence="1" id="KW-0378">Hydrolase</keyword>
<evidence type="ECO:0000313" key="3">
    <source>
        <dbReference type="EMBL" id="HIZ09393.1"/>
    </source>
</evidence>
<dbReference type="InterPro" id="IPR050535">
    <property type="entry name" value="DNA_Repair-Maintenance_Comp"/>
</dbReference>
<organism evidence="3 4">
    <name type="scientific">Candidatus Borkfalkia avicola</name>
    <dbReference type="NCBI Taxonomy" id="2838503"/>
    <lineage>
        <taxon>Bacteria</taxon>
        <taxon>Bacillati</taxon>
        <taxon>Bacillota</taxon>
        <taxon>Clostridia</taxon>
        <taxon>Christensenellales</taxon>
        <taxon>Christensenellaceae</taxon>
        <taxon>Candidatus Borkfalkia</taxon>
    </lineage>
</organism>
<reference evidence="3" key="2">
    <citation type="submission" date="2021-04" db="EMBL/GenBank/DDBJ databases">
        <authorList>
            <person name="Gilroy R."/>
        </authorList>
    </citation>
    <scope>NUCLEOTIDE SEQUENCE</scope>
    <source>
        <strain evidence="3">CHK192-19661</strain>
    </source>
</reference>
<keyword evidence="3" id="KW-0269">Exonuclease</keyword>
<accession>A0A9D2D6D1</accession>
<sequence length="354" mass="39706">MKIIHAADIHLGSKMDSRFPKEIAEKRKTEVRNTFRRLAKYAAENGVCAVLLAGDVFDSDIPFKKDKDFFYNVIENTPSVDFLYLRGNHDSCGGYEGRELPNFKTFGPQWREYVYGNVAVRGIEMSAENASSLYSTLELPKDRLNIVMLHGQTADAAGKDRVCLKRLRGKNIDYLALGHVHKPQEGKLDERGIYAYSGCLEGRGFDETGERGFILLDIGEEITHTFVPFSERTIVERDVDVSGVSDAHAASLAVRAAVAFDKENLYRINLVGEVPADVGQMGEDAEKYLADACFYISVKDRTRRKIDAAAFEKDVSLRGEFVRAVYADEELPEEEKEQILRCGLRALAGEEIEL</sequence>
<dbReference type="EMBL" id="DXCF01000015">
    <property type="protein sequence ID" value="HIZ09393.1"/>
    <property type="molecule type" value="Genomic_DNA"/>
</dbReference>
<dbReference type="Proteomes" id="UP000824025">
    <property type="component" value="Unassembled WGS sequence"/>
</dbReference>
<dbReference type="InterPro" id="IPR029052">
    <property type="entry name" value="Metallo-depent_PP-like"/>
</dbReference>
<evidence type="ECO:0000259" key="2">
    <source>
        <dbReference type="Pfam" id="PF00149"/>
    </source>
</evidence>
<dbReference type="InterPro" id="IPR004843">
    <property type="entry name" value="Calcineurin-like_PHP"/>
</dbReference>
<dbReference type="AlphaFoldDB" id="A0A9D2D6D1"/>
<dbReference type="SUPFAM" id="SSF56300">
    <property type="entry name" value="Metallo-dependent phosphatases"/>
    <property type="match status" value="1"/>
</dbReference>
<proteinExistence type="predicted"/>